<proteinExistence type="predicted"/>
<name>A0A6C0DZE2_9ZZZZ</name>
<accession>A0A6C0DZE2</accession>
<organism evidence="1">
    <name type="scientific">viral metagenome</name>
    <dbReference type="NCBI Taxonomy" id="1070528"/>
    <lineage>
        <taxon>unclassified sequences</taxon>
        <taxon>metagenomes</taxon>
        <taxon>organismal metagenomes</taxon>
    </lineage>
</organism>
<dbReference type="EMBL" id="MN739696">
    <property type="protein sequence ID" value="QHT21721.1"/>
    <property type="molecule type" value="Genomic_DNA"/>
</dbReference>
<sequence length="290" mass="31749">MDSSTSPQVSAPVSAHVSASAASSLDNIVPTQQLSYENVPASEATKKFIEVSSQMGVTCAGILPKPDGTCNVHAFRTQVEFNAYAAKYKPRCFDYNDVLNSFDIKGKPSVASKIADALSEIFGEVTILSYIGGKPDGTKDASEYKIIVELINNIIASERGVPCIISYVESTGKLPAVWDGSKAWILQSCLSHHPGMRAFLVDDKLKNVEPLKSIVNATGIVISRFTAKTPKCWKNRILEFFRVLKHVLPERYKTQRAFEDCLNGWLKPQPVAPPQEAQSSAHMGCPYCTF</sequence>
<reference evidence="1" key="1">
    <citation type="journal article" date="2020" name="Nature">
        <title>Giant virus diversity and host interactions through global metagenomics.</title>
        <authorList>
            <person name="Schulz F."/>
            <person name="Roux S."/>
            <person name="Paez-Espino D."/>
            <person name="Jungbluth S."/>
            <person name="Walsh D.A."/>
            <person name="Denef V.J."/>
            <person name="McMahon K.D."/>
            <person name="Konstantinidis K.T."/>
            <person name="Eloe-Fadrosh E.A."/>
            <person name="Kyrpides N.C."/>
            <person name="Woyke T."/>
        </authorList>
    </citation>
    <scope>NUCLEOTIDE SEQUENCE</scope>
    <source>
        <strain evidence="1">GVMAG-M-3300023179-103</strain>
    </source>
</reference>
<evidence type="ECO:0000313" key="1">
    <source>
        <dbReference type="EMBL" id="QHT21721.1"/>
    </source>
</evidence>
<dbReference type="AlphaFoldDB" id="A0A6C0DZE2"/>
<protein>
    <submittedName>
        <fullName evidence="1">Uncharacterized protein</fullName>
    </submittedName>
</protein>